<sequence length="168" mass="18685">MKPRMKLRIKLTRSNETKQVTFTTSRSGNAVLTGTCVEAQDYHLKLANGRSIDVSERATGLTVNLVFPHSNYIAKDIADGYKMYGNNSPFIVMVIECKTKKPTAEGNIIIMEDDIDSVYYEAWSSDDTLVNEEEINRLFNKKAGTKGASGAAYEASAPDCFNHVTLQY</sequence>
<evidence type="ECO:0000313" key="1">
    <source>
        <dbReference type="EMBL" id="QNL31460.1"/>
    </source>
</evidence>
<protein>
    <submittedName>
        <fullName evidence="1">Uncharacterized protein</fullName>
    </submittedName>
</protein>
<accession>A0A7G9A3Y7</accession>
<reference evidence="1" key="1">
    <citation type="submission" date="2020-07" db="EMBL/GenBank/DDBJ databases">
        <title>Dissolved microcystin release linked to lysis of a Microcystis spp. bloom in Lake Erie (USA) attributed to a novel cyanophage.</title>
        <authorList>
            <person name="McKindles K.M."/>
            <person name="Manes M.A."/>
            <person name="DeMarco J.R."/>
            <person name="McClure A."/>
            <person name="McKay R.M."/>
            <person name="Davis T.W."/>
            <person name="Bullerjahn G.S."/>
        </authorList>
    </citation>
    <scope>NUCLEOTIDE SEQUENCE</scope>
</reference>
<name>A0A7G9A3Y7_9VIRU</name>
<proteinExistence type="predicted"/>
<organism evidence="1">
    <name type="scientific">Bacteriophage sp</name>
    <dbReference type="NCBI Taxonomy" id="38018"/>
    <lineage>
        <taxon>Viruses</taxon>
    </lineage>
</organism>
<dbReference type="EMBL" id="MT840185">
    <property type="protein sequence ID" value="QNL31460.1"/>
    <property type="molecule type" value="Genomic_DNA"/>
</dbReference>